<proteinExistence type="predicted"/>
<comment type="caution">
    <text evidence="2">The sequence shown here is derived from an EMBL/GenBank/DDBJ whole genome shotgun (WGS) entry which is preliminary data.</text>
</comment>
<feature type="domain" description="Integrase catalytic" evidence="1">
    <location>
        <begin position="1"/>
        <end position="54"/>
    </location>
</feature>
<evidence type="ECO:0000313" key="3">
    <source>
        <dbReference type="Proteomes" id="UP000024836"/>
    </source>
</evidence>
<accession>A0A058ZMG2</accession>
<dbReference type="GO" id="GO:0015074">
    <property type="term" value="P:DNA integration"/>
    <property type="evidence" value="ECO:0007669"/>
    <property type="project" value="InterPro"/>
</dbReference>
<sequence>MKNGFVESFNGRMRDECLNENLFDNLRHARSLIKVWRNDFNHHRRHTSLASLIPVEYANRSKEDQSLNRANLN</sequence>
<keyword evidence="3" id="KW-1185">Reference proteome</keyword>
<dbReference type="SUPFAM" id="SSF53098">
    <property type="entry name" value="Ribonuclease H-like"/>
    <property type="match status" value="1"/>
</dbReference>
<gene>
    <name evidence="2" type="ORF">ATO10_08552</name>
</gene>
<dbReference type="Pfam" id="PF13683">
    <property type="entry name" value="rve_3"/>
    <property type="match status" value="1"/>
</dbReference>
<dbReference type="PANTHER" id="PTHR47515">
    <property type="entry name" value="LOW CALCIUM RESPONSE LOCUS PROTEIN T"/>
    <property type="match status" value="1"/>
</dbReference>
<dbReference type="STRING" id="1461693.ATO10_08552"/>
<evidence type="ECO:0000313" key="2">
    <source>
        <dbReference type="EMBL" id="KCV82425.1"/>
    </source>
</evidence>
<dbReference type="Proteomes" id="UP000024836">
    <property type="component" value="Unassembled WGS sequence"/>
</dbReference>
<dbReference type="InterPro" id="IPR001584">
    <property type="entry name" value="Integrase_cat-core"/>
</dbReference>
<dbReference type="EMBL" id="AQQY01000004">
    <property type="protein sequence ID" value="KCV82425.1"/>
    <property type="molecule type" value="Genomic_DNA"/>
</dbReference>
<dbReference type="AlphaFoldDB" id="A0A058ZMG2"/>
<evidence type="ECO:0000259" key="1">
    <source>
        <dbReference type="Pfam" id="PF13683"/>
    </source>
</evidence>
<reference evidence="2 3" key="1">
    <citation type="submission" date="2013-04" db="EMBL/GenBank/DDBJ databases">
        <title>Shimia sp. 22II-S11-Z10 Genome Sequencing.</title>
        <authorList>
            <person name="Lai Q."/>
            <person name="Li G."/>
            <person name="Shao Z."/>
        </authorList>
    </citation>
    <scope>NUCLEOTIDE SEQUENCE [LARGE SCALE GENOMIC DNA]</scope>
    <source>
        <strain evidence="3">22II-S11-Z10</strain>
    </source>
</reference>
<name>A0A058ZMG2_9RHOB</name>
<dbReference type="eggNOG" id="COG2801">
    <property type="taxonomic scope" value="Bacteria"/>
</dbReference>
<organism evidence="2 3">
    <name type="scientific">Actibacterium atlanticum</name>
    <dbReference type="NCBI Taxonomy" id="1461693"/>
    <lineage>
        <taxon>Bacteria</taxon>
        <taxon>Pseudomonadati</taxon>
        <taxon>Pseudomonadota</taxon>
        <taxon>Alphaproteobacteria</taxon>
        <taxon>Rhodobacterales</taxon>
        <taxon>Roseobacteraceae</taxon>
        <taxon>Actibacterium</taxon>
    </lineage>
</organism>
<dbReference type="InterPro" id="IPR012337">
    <property type="entry name" value="RNaseH-like_sf"/>
</dbReference>
<dbReference type="PANTHER" id="PTHR47515:SF1">
    <property type="entry name" value="BLR2054 PROTEIN"/>
    <property type="match status" value="1"/>
</dbReference>
<protein>
    <submittedName>
        <fullName evidence="2">Integrase</fullName>
    </submittedName>
</protein>